<keyword evidence="3" id="KW-1185">Reference proteome</keyword>
<dbReference type="EMBL" id="UYRR01034012">
    <property type="protein sequence ID" value="VDK60143.1"/>
    <property type="molecule type" value="Genomic_DNA"/>
</dbReference>
<feature type="transmembrane region" description="Helical" evidence="1">
    <location>
        <begin position="6"/>
        <end position="26"/>
    </location>
</feature>
<dbReference type="AlphaFoldDB" id="A0A0M3KAD8"/>
<accession>A0A0M3KAD8</accession>
<dbReference type="WBParaSite" id="ASIM_0001793401-mRNA-1">
    <property type="protein sequence ID" value="ASIM_0001793401-mRNA-1"/>
    <property type="gene ID" value="ASIM_0001793401"/>
</dbReference>
<protein>
    <submittedName>
        <fullName evidence="4">Membrane protein insertase YidC</fullName>
    </submittedName>
</protein>
<organism evidence="4">
    <name type="scientific">Anisakis simplex</name>
    <name type="common">Herring worm</name>
    <dbReference type="NCBI Taxonomy" id="6269"/>
    <lineage>
        <taxon>Eukaryota</taxon>
        <taxon>Metazoa</taxon>
        <taxon>Ecdysozoa</taxon>
        <taxon>Nematoda</taxon>
        <taxon>Chromadorea</taxon>
        <taxon>Rhabditida</taxon>
        <taxon>Spirurina</taxon>
        <taxon>Ascaridomorpha</taxon>
        <taxon>Ascaridoidea</taxon>
        <taxon>Anisakidae</taxon>
        <taxon>Anisakis</taxon>
        <taxon>Anisakis simplex complex</taxon>
    </lineage>
</organism>
<evidence type="ECO:0000313" key="3">
    <source>
        <dbReference type="Proteomes" id="UP000267096"/>
    </source>
</evidence>
<reference evidence="4" key="1">
    <citation type="submission" date="2017-02" db="UniProtKB">
        <authorList>
            <consortium name="WormBaseParasite"/>
        </authorList>
    </citation>
    <scope>IDENTIFICATION</scope>
</reference>
<evidence type="ECO:0000256" key="1">
    <source>
        <dbReference type="SAM" id="Phobius"/>
    </source>
</evidence>
<sequence>MGAFFYIKWFLLIALMATILSAFYLMSSQGEKTANKYSVVNPKFESIVNQLLPPSNRSALSVPQKAMNKVIAQKPPFAEDTFTIPLSEVIQFSAFY</sequence>
<dbReference type="Proteomes" id="UP000267096">
    <property type="component" value="Unassembled WGS sequence"/>
</dbReference>
<gene>
    <name evidence="2" type="ORF">ASIM_LOCUS17335</name>
</gene>
<keyword evidence="1" id="KW-0812">Transmembrane</keyword>
<name>A0A0M3KAD8_ANISI</name>
<evidence type="ECO:0000313" key="4">
    <source>
        <dbReference type="WBParaSite" id="ASIM_0001793401-mRNA-1"/>
    </source>
</evidence>
<reference evidence="2 3" key="2">
    <citation type="submission" date="2018-11" db="EMBL/GenBank/DDBJ databases">
        <authorList>
            <consortium name="Pathogen Informatics"/>
        </authorList>
    </citation>
    <scope>NUCLEOTIDE SEQUENCE [LARGE SCALE GENOMIC DNA]</scope>
</reference>
<proteinExistence type="predicted"/>
<evidence type="ECO:0000313" key="2">
    <source>
        <dbReference type="EMBL" id="VDK60143.1"/>
    </source>
</evidence>
<keyword evidence="1" id="KW-0472">Membrane</keyword>
<keyword evidence="1" id="KW-1133">Transmembrane helix</keyword>